<dbReference type="EMBL" id="LPNM01000005">
    <property type="protein sequence ID" value="OEJ88576.1"/>
    <property type="molecule type" value="Genomic_DNA"/>
</dbReference>
<sequence length="217" mass="24657">MATGKSGRTRINPKLTSRVNRTNPLYQHLMEGQETAKKEVLQKFLTQKLKVKENGVKGNQDPGDLGFQLRQIDEKLKLKKKLTVMERKVNKVQASKVNKHDFALALMNNIRKKKAENSKWRKIVINTKPIKDKRAKCKLVVMNISLGTDAEIFQNFIEDHSGLTIKNMNMQDQATGSTTAKIEFAPPATPKHVISARKTLHGAIIDQRKIVTRTVYE</sequence>
<evidence type="ECO:0000313" key="1">
    <source>
        <dbReference type="EMBL" id="OEJ88576.1"/>
    </source>
</evidence>
<name>A0A1E5RNX1_9ASCO</name>
<evidence type="ECO:0008006" key="3">
    <source>
        <dbReference type="Google" id="ProtNLM"/>
    </source>
</evidence>
<dbReference type="AlphaFoldDB" id="A0A1E5RNX1"/>
<accession>A0A1E5RNX1</accession>
<reference evidence="2" key="1">
    <citation type="journal article" date="2016" name="Genome Announc.">
        <title>Genome sequences of three species of Hanseniaspora isolated from spontaneous wine fermentations.</title>
        <authorList>
            <person name="Sternes P.R."/>
            <person name="Lee D."/>
            <person name="Kutyna D.R."/>
            <person name="Borneman A.R."/>
        </authorList>
    </citation>
    <scope>NUCLEOTIDE SEQUENCE [LARGE SCALE GENOMIC DNA]</scope>
    <source>
        <strain evidence="2">AWRI3579</strain>
    </source>
</reference>
<organism evidence="1 2">
    <name type="scientific">Hanseniaspora osmophila</name>
    <dbReference type="NCBI Taxonomy" id="56408"/>
    <lineage>
        <taxon>Eukaryota</taxon>
        <taxon>Fungi</taxon>
        <taxon>Dikarya</taxon>
        <taxon>Ascomycota</taxon>
        <taxon>Saccharomycotina</taxon>
        <taxon>Saccharomycetes</taxon>
        <taxon>Saccharomycodales</taxon>
        <taxon>Saccharomycodaceae</taxon>
        <taxon>Hanseniaspora</taxon>
    </lineage>
</organism>
<dbReference type="InParanoid" id="A0A1E5RNX1"/>
<keyword evidence="2" id="KW-1185">Reference proteome</keyword>
<protein>
    <recommendedName>
        <fullName evidence="3">RRM domain-containing protein</fullName>
    </recommendedName>
</protein>
<comment type="caution">
    <text evidence="1">The sequence shown here is derived from an EMBL/GenBank/DDBJ whole genome shotgun (WGS) entry which is preliminary data.</text>
</comment>
<proteinExistence type="predicted"/>
<dbReference type="Proteomes" id="UP000095728">
    <property type="component" value="Unassembled WGS sequence"/>
</dbReference>
<evidence type="ECO:0000313" key="2">
    <source>
        <dbReference type="Proteomes" id="UP000095728"/>
    </source>
</evidence>
<gene>
    <name evidence="1" type="ORF">AWRI3579_g749</name>
</gene>